<gene>
    <name evidence="1" type="ORF">QAD02_012074</name>
</gene>
<comment type="caution">
    <text evidence="1">The sequence shown here is derived from an EMBL/GenBank/DDBJ whole genome shotgun (WGS) entry which is preliminary data.</text>
</comment>
<accession>A0ACC2P1G1</accession>
<dbReference type="EMBL" id="CM056742">
    <property type="protein sequence ID" value="KAJ8676287.1"/>
    <property type="molecule type" value="Genomic_DNA"/>
</dbReference>
<protein>
    <submittedName>
        <fullName evidence="1">Uncharacterized protein</fullName>
    </submittedName>
</protein>
<organism evidence="1 2">
    <name type="scientific">Eretmocerus hayati</name>
    <dbReference type="NCBI Taxonomy" id="131215"/>
    <lineage>
        <taxon>Eukaryota</taxon>
        <taxon>Metazoa</taxon>
        <taxon>Ecdysozoa</taxon>
        <taxon>Arthropoda</taxon>
        <taxon>Hexapoda</taxon>
        <taxon>Insecta</taxon>
        <taxon>Pterygota</taxon>
        <taxon>Neoptera</taxon>
        <taxon>Endopterygota</taxon>
        <taxon>Hymenoptera</taxon>
        <taxon>Apocrita</taxon>
        <taxon>Proctotrupomorpha</taxon>
        <taxon>Chalcidoidea</taxon>
        <taxon>Aphelinidae</taxon>
        <taxon>Aphelininae</taxon>
        <taxon>Eretmocerus</taxon>
    </lineage>
</organism>
<reference evidence="1" key="1">
    <citation type="submission" date="2023-04" db="EMBL/GenBank/DDBJ databases">
        <title>A chromosome-level genome assembly of the parasitoid wasp Eretmocerus hayati.</title>
        <authorList>
            <person name="Zhong Y."/>
            <person name="Liu S."/>
            <person name="Liu Y."/>
        </authorList>
    </citation>
    <scope>NUCLEOTIDE SEQUENCE</scope>
    <source>
        <strain evidence="1">ZJU_SS_LIU_2023</strain>
    </source>
</reference>
<proteinExistence type="predicted"/>
<evidence type="ECO:0000313" key="2">
    <source>
        <dbReference type="Proteomes" id="UP001239111"/>
    </source>
</evidence>
<dbReference type="Proteomes" id="UP001239111">
    <property type="component" value="Chromosome 2"/>
</dbReference>
<keyword evidence="2" id="KW-1185">Reference proteome</keyword>
<sequence length="143" mass="15787">MEGIPTKISNSDGSKVNGKSKKGKTKRDKKKATGQDNEECGASSNAYQNGARSRRPGVKKLTDKHKYLDLYLHDVGSSQKNLDVLKNDKGSSCIDYDFLVSWKHGVMSRCWIVTSVCLVTVVLELTETLTTAINLEVVVLCYT</sequence>
<evidence type="ECO:0000313" key="1">
    <source>
        <dbReference type="EMBL" id="KAJ8676287.1"/>
    </source>
</evidence>
<name>A0ACC2P1G1_9HYME</name>